<accession>A0A2L1GLV6</accession>
<dbReference type="GO" id="GO:0006402">
    <property type="term" value="P:mRNA catabolic process"/>
    <property type="evidence" value="ECO:0007669"/>
    <property type="project" value="TreeGrafter"/>
</dbReference>
<gene>
    <name evidence="2" type="ORF">CAY53_03435</name>
</gene>
<dbReference type="PANTHER" id="PTHR23355">
    <property type="entry name" value="RIBONUCLEASE"/>
    <property type="match status" value="1"/>
</dbReference>
<dbReference type="SUPFAM" id="SSF50249">
    <property type="entry name" value="Nucleic acid-binding proteins"/>
    <property type="match status" value="1"/>
</dbReference>
<evidence type="ECO:0000313" key="2">
    <source>
        <dbReference type="EMBL" id="AVD70652.1"/>
    </source>
</evidence>
<dbReference type="KEGG" id="deo:CAY53_03435"/>
<dbReference type="InterPro" id="IPR012340">
    <property type="entry name" value="NA-bd_OB-fold"/>
</dbReference>
<dbReference type="AlphaFoldDB" id="A0A2L1GLV6"/>
<dbReference type="InterPro" id="IPR001900">
    <property type="entry name" value="RNase_II/R"/>
</dbReference>
<feature type="domain" description="RNB" evidence="1">
    <location>
        <begin position="284"/>
        <end position="568"/>
    </location>
</feature>
<dbReference type="Pfam" id="PF23161">
    <property type="entry name" value="HTH_RNase_II"/>
    <property type="match status" value="1"/>
</dbReference>
<dbReference type="GO" id="GO:0003723">
    <property type="term" value="F:RNA binding"/>
    <property type="evidence" value="ECO:0007669"/>
    <property type="project" value="InterPro"/>
</dbReference>
<dbReference type="InterPro" id="IPR056404">
    <property type="entry name" value="HTH_RNase_II"/>
</dbReference>
<protein>
    <recommendedName>
        <fullName evidence="1">RNB domain-containing protein</fullName>
    </recommendedName>
</protein>
<evidence type="ECO:0000313" key="3">
    <source>
        <dbReference type="Proteomes" id="UP000239867"/>
    </source>
</evidence>
<dbReference type="InterPro" id="IPR050180">
    <property type="entry name" value="RNR_Ribonuclease"/>
</dbReference>
<reference evidence="2 3" key="1">
    <citation type="journal article" date="2018" name="MBio">
        <title>Insights into the evolution of host association through the isolation and characterization of a novel human periodontal pathobiont, Desulfobulbus oralis.</title>
        <authorList>
            <person name="Cross K.L."/>
            <person name="Chirania P."/>
            <person name="Xiong W."/>
            <person name="Beall C.J."/>
            <person name="Elkins J.G."/>
            <person name="Giannone R.J."/>
            <person name="Griffen A.L."/>
            <person name="Guss A.M."/>
            <person name="Hettich R.L."/>
            <person name="Joshi S.S."/>
            <person name="Mokrzan E.M."/>
            <person name="Martin R.K."/>
            <person name="Zhulin I.B."/>
            <person name="Leys E.J."/>
            <person name="Podar M."/>
        </authorList>
    </citation>
    <scope>NUCLEOTIDE SEQUENCE [LARGE SCALE GENOMIC DNA]</scope>
    <source>
        <strain evidence="2 3">ORNL</strain>
    </source>
</reference>
<evidence type="ECO:0000259" key="1">
    <source>
        <dbReference type="SMART" id="SM00955"/>
    </source>
</evidence>
<organism evidence="2 3">
    <name type="scientific">Desulfobulbus oralis</name>
    <dbReference type="NCBI Taxonomy" id="1986146"/>
    <lineage>
        <taxon>Bacteria</taxon>
        <taxon>Pseudomonadati</taxon>
        <taxon>Thermodesulfobacteriota</taxon>
        <taxon>Desulfobulbia</taxon>
        <taxon>Desulfobulbales</taxon>
        <taxon>Desulfobulbaceae</taxon>
        <taxon>Desulfobulbus</taxon>
    </lineage>
</organism>
<dbReference type="EMBL" id="CP021255">
    <property type="protein sequence ID" value="AVD70652.1"/>
    <property type="molecule type" value="Genomic_DNA"/>
</dbReference>
<dbReference type="GO" id="GO:0000932">
    <property type="term" value="C:P-body"/>
    <property type="evidence" value="ECO:0007669"/>
    <property type="project" value="TreeGrafter"/>
</dbReference>
<dbReference type="Pfam" id="PF00773">
    <property type="entry name" value="RNB"/>
    <property type="match status" value="1"/>
</dbReference>
<dbReference type="SMART" id="SM00955">
    <property type="entry name" value="RNB"/>
    <property type="match status" value="1"/>
</dbReference>
<dbReference type="GO" id="GO:0000175">
    <property type="term" value="F:3'-5'-RNA exonuclease activity"/>
    <property type="evidence" value="ECO:0007669"/>
    <property type="project" value="TreeGrafter"/>
</dbReference>
<dbReference type="OrthoDB" id="9764149at2"/>
<keyword evidence="3" id="KW-1185">Reference proteome</keyword>
<dbReference type="Proteomes" id="UP000239867">
    <property type="component" value="Chromosome"/>
</dbReference>
<sequence length="673" mass="75950">MPHSLKKAMILPGTLIEYIDNGVFHCALVIAGSERKLRLLGHSGREFLLPESRILSASEERFAWERRSATQTLLQERCERRRALAAAIRLDELWELVSDEPEGGFAPDFLAGLHFGRDLDDDRRAAFLRAVFADPFYFRYRNGQIHVNSAEQVEQLRRQREQAAIRARQVADAARWLSRMRQGEAVHAEQWPERDQTIGMVQDWALERADSGTAELMRDIFKQAGLTAPDAARQLLVAAGVWDEDENLALLRSDYPLVFSAESMACAALAQAPDAAALLAAPRCQDFRDLPLFTVDAEDTRDFDDALHVSMQEGRLQVGIHITDVSRHVAPDGPLFAEARERATSMYFPEGQVPMLPESLSQGLCSLIEGQVRPAFSFLVTLNEDCDILHSSITPSVVCVQRRLSYHEVDSLMRSEPAFRLLNRLRQRLRQNRLKQGALFLSLPDVCFDLSDRKHIGVRLEPADSPARSMVAELMILANAMAADYCAVRELPGLFRSQPPPRRRLLSGADNTILDIACQRQWLSRGELTTFPKTHSGLGLNSYTTLTSPIRRFLDLVMQHQLGHALAGRGMLFSAEECKAFAGILQQNLARAAAIGQQRHRYWILRYLEPREGERVKAMVISSNPRRVCLLLTDCLFEVDLPPMPSFHVEPGDTVRIHLARVRPAENMLRVEW</sequence>
<proteinExistence type="predicted"/>
<dbReference type="PANTHER" id="PTHR23355:SF42">
    <property type="entry name" value="RIBONUCLEASE II, CHLOROPLASTIC_MITOCHONDRIAL"/>
    <property type="match status" value="1"/>
</dbReference>
<name>A0A2L1GLV6_9BACT</name>